<keyword evidence="4" id="KW-1185">Reference proteome</keyword>
<dbReference type="OrthoDB" id="231913at2"/>
<keyword evidence="1" id="KW-0472">Membrane</keyword>
<evidence type="ECO:0000259" key="2">
    <source>
        <dbReference type="Pfam" id="PF05057"/>
    </source>
</evidence>
<dbReference type="RefSeq" id="WP_111592898.1">
    <property type="nucleotide sequence ID" value="NZ_QLMA01000004.1"/>
</dbReference>
<dbReference type="EMBL" id="QLMA01000004">
    <property type="protein sequence ID" value="RAJ82379.1"/>
    <property type="molecule type" value="Genomic_DNA"/>
</dbReference>
<comment type="caution">
    <text evidence="3">The sequence shown here is derived from an EMBL/GenBank/DDBJ whole genome shotgun (WGS) entry which is preliminary data.</text>
</comment>
<dbReference type="InterPro" id="IPR029058">
    <property type="entry name" value="AB_hydrolase_fold"/>
</dbReference>
<name>A0A327VZF6_9BACT</name>
<sequence>MAPKHILILVHGTFAKNAPWIQERSFFSMNIINKLGGENLIIPFNWSGKNSYQARVDAGEELAKLLDDVCIKYSSHQKIVIGHSHGGNVICYAFKKNPNRGKDYKIITLATPFLISTIRKDKNTKYAAAVFKGIIYPMGLFFTCFMLIFLISFGIALQYKFFKPLLLVGLIPFWACGYFWEYFIEGKMMSISDAYRYYYLKAMDKRKKIDITIPTNEIEILAITFKLDEAKMLLSFSTKVTDKINLVFNHINVVIRKLFKYSEIFLFFSFLLIIVGALFESFTGIKLDILVDILVFFWTGYAAFWIYYSNVFSFTNFFNYIFSANPLFYGWKSWNHFLYIKTVPKAFPSHITRSAYVEFSINRQWSLKLIHSQIYQNDAVINVIASWIKGKITAPVAIKLAAKTKI</sequence>
<proteinExistence type="predicted"/>
<feature type="domain" description="DUF676" evidence="2">
    <location>
        <begin position="3"/>
        <end position="120"/>
    </location>
</feature>
<dbReference type="Proteomes" id="UP000249819">
    <property type="component" value="Unassembled WGS sequence"/>
</dbReference>
<reference evidence="3 4" key="1">
    <citation type="submission" date="2018-06" db="EMBL/GenBank/DDBJ databases">
        <title>Genomic Encyclopedia of Archaeal and Bacterial Type Strains, Phase II (KMG-II): from individual species to whole genera.</title>
        <authorList>
            <person name="Goeker M."/>
        </authorList>
    </citation>
    <scope>NUCLEOTIDE SEQUENCE [LARGE SCALE GENOMIC DNA]</scope>
    <source>
        <strain evidence="3 4">DSM 29821</strain>
    </source>
</reference>
<evidence type="ECO:0000256" key="1">
    <source>
        <dbReference type="SAM" id="Phobius"/>
    </source>
</evidence>
<feature type="transmembrane region" description="Helical" evidence="1">
    <location>
        <begin position="161"/>
        <end position="180"/>
    </location>
</feature>
<keyword evidence="1" id="KW-0812">Transmembrane</keyword>
<feature type="transmembrane region" description="Helical" evidence="1">
    <location>
        <begin position="264"/>
        <end position="283"/>
    </location>
</feature>
<gene>
    <name evidence="3" type="ORF">CLV59_104607</name>
</gene>
<dbReference type="SUPFAM" id="SSF53474">
    <property type="entry name" value="alpha/beta-Hydrolases"/>
    <property type="match status" value="1"/>
</dbReference>
<accession>A0A327VZF6</accession>
<feature type="transmembrane region" description="Helical" evidence="1">
    <location>
        <begin position="129"/>
        <end position="155"/>
    </location>
</feature>
<dbReference type="Pfam" id="PF05057">
    <property type="entry name" value="DUF676"/>
    <property type="match status" value="1"/>
</dbReference>
<dbReference type="AlphaFoldDB" id="A0A327VZF6"/>
<evidence type="ECO:0000313" key="3">
    <source>
        <dbReference type="EMBL" id="RAJ82379.1"/>
    </source>
</evidence>
<dbReference type="Gene3D" id="3.40.50.1820">
    <property type="entry name" value="alpha/beta hydrolase"/>
    <property type="match status" value="1"/>
</dbReference>
<dbReference type="InterPro" id="IPR007751">
    <property type="entry name" value="DUF676_lipase-like"/>
</dbReference>
<feature type="transmembrane region" description="Helical" evidence="1">
    <location>
        <begin position="289"/>
        <end position="308"/>
    </location>
</feature>
<evidence type="ECO:0000313" key="4">
    <source>
        <dbReference type="Proteomes" id="UP000249819"/>
    </source>
</evidence>
<organism evidence="3 4">
    <name type="scientific">Chitinophaga dinghuensis</name>
    <dbReference type="NCBI Taxonomy" id="1539050"/>
    <lineage>
        <taxon>Bacteria</taxon>
        <taxon>Pseudomonadati</taxon>
        <taxon>Bacteroidota</taxon>
        <taxon>Chitinophagia</taxon>
        <taxon>Chitinophagales</taxon>
        <taxon>Chitinophagaceae</taxon>
        <taxon>Chitinophaga</taxon>
    </lineage>
</organism>
<protein>
    <submittedName>
        <fullName evidence="3">Putative serine esterase DUF676</fullName>
    </submittedName>
</protein>
<keyword evidence="1" id="KW-1133">Transmembrane helix</keyword>